<evidence type="ECO:0000313" key="2">
    <source>
        <dbReference type="EMBL" id="ASC74169.1"/>
    </source>
</evidence>
<evidence type="ECO:0000256" key="1">
    <source>
        <dbReference type="SAM" id="MobiDB-lite"/>
    </source>
</evidence>
<dbReference type="Proteomes" id="UP000191901">
    <property type="component" value="Chromosome"/>
</dbReference>
<dbReference type="EMBL" id="CP021983">
    <property type="protein sequence ID" value="ASC74169.1"/>
    <property type="molecule type" value="Genomic_DNA"/>
</dbReference>
<name>A0A1Z3HV48_9CYAN</name>
<reference evidence="2 3" key="1">
    <citation type="journal article" date="2016" name="Biochim. Biophys. Acta">
        <title>Characterization of red-shifted phycobilisomes isolated from the chlorophyll f-containing cyanobacterium Halomicronema hongdechloris.</title>
        <authorList>
            <person name="Li Y."/>
            <person name="Lin Y."/>
            <person name="Garvey C.J."/>
            <person name="Birch D."/>
            <person name="Corkery R.W."/>
            <person name="Loughlin P.C."/>
            <person name="Scheer H."/>
            <person name="Willows R.D."/>
            <person name="Chen M."/>
        </authorList>
    </citation>
    <scope>NUCLEOTIDE SEQUENCE [LARGE SCALE GENOMIC DNA]</scope>
    <source>
        <strain evidence="2 3">C2206</strain>
    </source>
</reference>
<sequence>MRRWTKFIARFFVGLMVLLGLNWGLQASAQFRIPGIPDIPVDVPVEVPGLEELLAKEPALATSLEDAQQEIPFLDNYHPSQYKALRLLSLSDGPLGRSLDHRNSFQVQPGDYAFHAQSYCLRAGTHGPGRGDGYLYAPLKGSAADIIQNVLRRSVDHPEIRQEQVQVLLWAIIAQTDLASLPPERAQVARTLLTDTEFNRLSSGALGQIPDELLQRALRELPPVAQQVFEAKARIRSTITQANSTFEDLERIAVLLGEAPLGENSREVPAQRWSYHPDGYFVRYSPSGYSQTEMHVSVPEPIQLTRDSQGRITTLTDRSGNRIDIQYDDSLAPLTVAGDDGVSGYAIRSVRLRRDELLPPEEILSFDRTWSDQGWTLVGVPSGDGRPQASGRYGDAATRYRQATRYQRQQASVFNQVDIASNTAALQDLADIYHLTQALEPVIAPPANSWQADQLTLLTRAWQYQLCRYAGACSAVASRSRDTLLASAQGIYLAQANQSMPGNDGTPIDPSGGAAVPGNTSKQRLGASNRPIPEDQIPPEEDPQCQQVAQELAGLKRNQDAFHNELIKQSARRNGLDNGYDYNRLVKEYIAQQRAQGDDFDYSTDNQRAAVTAAQEAVAGSSDTGGSALPVPAYTDADTCEIKHDQTREEFVAAGKPGVIYDAYVAHEQVHQRTCNQNRDPDGDGTVDNPDGYTDHMANIDNYSQDELDAYQASIDRLQRWLDEHC</sequence>
<accession>A0A1Z3HV48</accession>
<dbReference type="OrthoDB" id="568723at2"/>
<dbReference type="KEGG" id="hhg:XM38_051440"/>
<protein>
    <submittedName>
        <fullName evidence="2">Uncharacterized protein</fullName>
    </submittedName>
</protein>
<dbReference type="RefSeq" id="WP_137455225.1">
    <property type="nucleotide sequence ID" value="NZ_CP021983.2"/>
</dbReference>
<proteinExistence type="predicted"/>
<feature type="region of interest" description="Disordered" evidence="1">
    <location>
        <begin position="673"/>
        <end position="692"/>
    </location>
</feature>
<dbReference type="AlphaFoldDB" id="A0A1Z3HV48"/>
<gene>
    <name evidence="2" type="ORF">XM38_051440</name>
</gene>
<organism evidence="2 3">
    <name type="scientific">Halomicronema hongdechloris C2206</name>
    <dbReference type="NCBI Taxonomy" id="1641165"/>
    <lineage>
        <taxon>Bacteria</taxon>
        <taxon>Bacillati</taxon>
        <taxon>Cyanobacteriota</taxon>
        <taxon>Cyanophyceae</taxon>
        <taxon>Nodosilineales</taxon>
        <taxon>Nodosilineaceae</taxon>
        <taxon>Halomicronema</taxon>
    </lineage>
</organism>
<keyword evidence="3" id="KW-1185">Reference proteome</keyword>
<evidence type="ECO:0000313" key="3">
    <source>
        <dbReference type="Proteomes" id="UP000191901"/>
    </source>
</evidence>
<feature type="region of interest" description="Disordered" evidence="1">
    <location>
        <begin position="497"/>
        <end position="541"/>
    </location>
</feature>